<evidence type="ECO:0000256" key="7">
    <source>
        <dbReference type="PROSITE-ProRule" id="PRU10141"/>
    </source>
</evidence>
<evidence type="ECO:0000256" key="5">
    <source>
        <dbReference type="ARBA" id="ARBA00022777"/>
    </source>
</evidence>
<dbReference type="Gene3D" id="3.30.200.20">
    <property type="entry name" value="Phosphorylase Kinase, domain 1"/>
    <property type="match status" value="1"/>
</dbReference>
<dbReference type="FunFam" id="1.10.510.10:FF:000095">
    <property type="entry name" value="protein STRUBBELIG-RECEPTOR FAMILY 8"/>
    <property type="match status" value="1"/>
</dbReference>
<dbReference type="PANTHER" id="PTHR45631">
    <property type="entry name" value="OS07G0107800 PROTEIN-RELATED"/>
    <property type="match status" value="1"/>
</dbReference>
<evidence type="ECO:0000259" key="8">
    <source>
        <dbReference type="PROSITE" id="PS50011"/>
    </source>
</evidence>
<dbReference type="SMART" id="SM00220">
    <property type="entry name" value="S_TKc"/>
    <property type="match status" value="1"/>
</dbReference>
<sequence length="510" mass="57967">MLQVNMLMRYPDDPYDRIWPWYQYDRTLLRSINTTDSITHYGADNFEAPDSVLQTAVTPVSSTNLTTVSFDMPSDSLNFPGFYSVLHMTELQELKGNQSRQFDIYLNDNIWFPAYKPPQYSKAYYVYDTAPQYYSHYVFTLVQLSNSTLPPILNGMEVYWPVTMQVNLLTSASDGSVEQHLETQVRSEIKKFTHEELKDITNNFTRKIGRGGFGIVYHGYLENQTEVAVKVCSLESNQGNKQFLAEVRSLSLVHHKNLVTLVGYCKDGVNLAVVYEYLPRGSLFDHLRGKNSSSALNWRMRLNIVLEAAQALDYLHTGCGMVHRDVKSSNILLGQNFEAKISDLGLARMFSADVNSVITLSGTPGYMDPEYQLTFTLNEKSDVYSFGVILMEIVTGEPPILTARESIHIVKFIKQKLATGRIDDVVDSRFEGEYDMNSVWKVVELAMICARDESANRPTMADVVMHLKDCVQIEEHRQRGKPQPFEKSYMNMSSISTSDSMSVSFAPISR</sequence>
<keyword evidence="6 7" id="KW-0067">ATP-binding</keyword>
<dbReference type="InterPro" id="IPR017441">
    <property type="entry name" value="Protein_kinase_ATP_BS"/>
</dbReference>
<dbReference type="PROSITE" id="PS00108">
    <property type="entry name" value="PROTEIN_KINASE_ST"/>
    <property type="match status" value="1"/>
</dbReference>
<keyword evidence="10" id="KW-1185">Reference proteome</keyword>
<gene>
    <name evidence="9" type="ORF">LUZ62_064820</name>
</gene>
<proteinExistence type="predicted"/>
<dbReference type="GO" id="GO:0016020">
    <property type="term" value="C:membrane"/>
    <property type="evidence" value="ECO:0007669"/>
    <property type="project" value="UniProtKB-SubCell"/>
</dbReference>
<evidence type="ECO:0000256" key="1">
    <source>
        <dbReference type="ARBA" id="ARBA00004167"/>
    </source>
</evidence>
<feature type="domain" description="Protein kinase" evidence="8">
    <location>
        <begin position="202"/>
        <end position="469"/>
    </location>
</feature>
<dbReference type="Proteomes" id="UP001140206">
    <property type="component" value="Chromosome 3"/>
</dbReference>
<dbReference type="FunFam" id="3.30.200.20:FF:000394">
    <property type="entry name" value="Leucine-rich repeat receptor-like protein kinase"/>
    <property type="match status" value="1"/>
</dbReference>
<dbReference type="InterPro" id="IPR001245">
    <property type="entry name" value="Ser-Thr/Tyr_kinase_cat_dom"/>
</dbReference>
<dbReference type="InterPro" id="IPR011009">
    <property type="entry name" value="Kinase-like_dom_sf"/>
</dbReference>
<evidence type="ECO:0000313" key="9">
    <source>
        <dbReference type="EMBL" id="KAJ4780563.1"/>
    </source>
</evidence>
<reference evidence="9" key="1">
    <citation type="submission" date="2022-08" db="EMBL/GenBank/DDBJ databases">
        <authorList>
            <person name="Marques A."/>
        </authorList>
    </citation>
    <scope>NUCLEOTIDE SEQUENCE</scope>
    <source>
        <strain evidence="9">RhyPub2mFocal</strain>
        <tissue evidence="9">Leaves</tissue>
    </source>
</reference>
<dbReference type="InterPro" id="IPR000719">
    <property type="entry name" value="Prot_kinase_dom"/>
</dbReference>
<dbReference type="GO" id="GO:0004672">
    <property type="term" value="F:protein kinase activity"/>
    <property type="evidence" value="ECO:0007669"/>
    <property type="project" value="InterPro"/>
</dbReference>
<organism evidence="9 10">
    <name type="scientific">Rhynchospora pubera</name>
    <dbReference type="NCBI Taxonomy" id="906938"/>
    <lineage>
        <taxon>Eukaryota</taxon>
        <taxon>Viridiplantae</taxon>
        <taxon>Streptophyta</taxon>
        <taxon>Embryophyta</taxon>
        <taxon>Tracheophyta</taxon>
        <taxon>Spermatophyta</taxon>
        <taxon>Magnoliopsida</taxon>
        <taxon>Liliopsida</taxon>
        <taxon>Poales</taxon>
        <taxon>Cyperaceae</taxon>
        <taxon>Cyperoideae</taxon>
        <taxon>Rhynchosporeae</taxon>
        <taxon>Rhynchospora</taxon>
    </lineage>
</organism>
<evidence type="ECO:0000256" key="4">
    <source>
        <dbReference type="ARBA" id="ARBA00022741"/>
    </source>
</evidence>
<keyword evidence="2" id="KW-0723">Serine/threonine-protein kinase</keyword>
<evidence type="ECO:0000256" key="6">
    <source>
        <dbReference type="ARBA" id="ARBA00022840"/>
    </source>
</evidence>
<accession>A0AAV8EPV0</accession>
<dbReference type="PROSITE" id="PS50011">
    <property type="entry name" value="PROTEIN_KINASE_DOM"/>
    <property type="match status" value="1"/>
</dbReference>
<keyword evidence="4 7" id="KW-0547">Nucleotide-binding</keyword>
<evidence type="ECO:0000313" key="10">
    <source>
        <dbReference type="Proteomes" id="UP001140206"/>
    </source>
</evidence>
<dbReference type="InterPro" id="IPR008271">
    <property type="entry name" value="Ser/Thr_kinase_AS"/>
</dbReference>
<dbReference type="InterPro" id="IPR024788">
    <property type="entry name" value="Malectin-like_Carb-bd_dom"/>
</dbReference>
<comment type="caution">
    <text evidence="9">The sequence shown here is derived from an EMBL/GenBank/DDBJ whole genome shotgun (WGS) entry which is preliminary data.</text>
</comment>
<dbReference type="GO" id="GO:0005524">
    <property type="term" value="F:ATP binding"/>
    <property type="evidence" value="ECO:0007669"/>
    <property type="project" value="UniProtKB-UniRule"/>
</dbReference>
<keyword evidence="3" id="KW-0808">Transferase</keyword>
<dbReference type="PROSITE" id="PS00107">
    <property type="entry name" value="PROTEIN_KINASE_ATP"/>
    <property type="match status" value="1"/>
</dbReference>
<evidence type="ECO:0000256" key="2">
    <source>
        <dbReference type="ARBA" id="ARBA00022527"/>
    </source>
</evidence>
<name>A0AAV8EPV0_9POAL</name>
<comment type="subcellular location">
    <subcellularLocation>
        <location evidence="1">Membrane</location>
        <topology evidence="1">Single-pass membrane protein</topology>
    </subcellularLocation>
</comment>
<dbReference type="PANTHER" id="PTHR45631:SF202">
    <property type="entry name" value="SENESCENCE-INDUCED RECEPTOR-LIKE SERINE_THREONINE-PROTEIN KINASE"/>
    <property type="match status" value="1"/>
</dbReference>
<dbReference type="AlphaFoldDB" id="A0AAV8EPV0"/>
<dbReference type="Pfam" id="PF07714">
    <property type="entry name" value="PK_Tyr_Ser-Thr"/>
    <property type="match status" value="1"/>
</dbReference>
<protein>
    <submittedName>
        <fullName evidence="9">Leucine-rich repeat protein kinase family protein</fullName>
    </submittedName>
</protein>
<keyword evidence="5 9" id="KW-0418">Kinase</keyword>
<dbReference type="Gene3D" id="1.10.510.10">
    <property type="entry name" value="Transferase(Phosphotransferase) domain 1"/>
    <property type="match status" value="1"/>
</dbReference>
<dbReference type="SUPFAM" id="SSF56112">
    <property type="entry name" value="Protein kinase-like (PK-like)"/>
    <property type="match status" value="1"/>
</dbReference>
<dbReference type="Pfam" id="PF12819">
    <property type="entry name" value="Malectin_like"/>
    <property type="match status" value="1"/>
</dbReference>
<feature type="binding site" evidence="7">
    <location>
        <position position="230"/>
    </location>
    <ligand>
        <name>ATP</name>
        <dbReference type="ChEBI" id="CHEBI:30616"/>
    </ligand>
</feature>
<dbReference type="EMBL" id="JAMFTS010000003">
    <property type="protein sequence ID" value="KAJ4780563.1"/>
    <property type="molecule type" value="Genomic_DNA"/>
</dbReference>
<evidence type="ECO:0000256" key="3">
    <source>
        <dbReference type="ARBA" id="ARBA00022679"/>
    </source>
</evidence>